<feature type="compositionally biased region" description="Polar residues" evidence="1">
    <location>
        <begin position="40"/>
        <end position="54"/>
    </location>
</feature>
<dbReference type="HOGENOM" id="CLU_2929381_0_0_1"/>
<accession>B7Q9W8</accession>
<evidence type="ECO:0000313" key="4">
    <source>
        <dbReference type="Proteomes" id="UP000001555"/>
    </source>
</evidence>
<organism>
    <name type="scientific">Ixodes scapularis</name>
    <name type="common">Black-legged tick</name>
    <name type="synonym">Deer tick</name>
    <dbReference type="NCBI Taxonomy" id="6945"/>
    <lineage>
        <taxon>Eukaryota</taxon>
        <taxon>Metazoa</taxon>
        <taxon>Ecdysozoa</taxon>
        <taxon>Arthropoda</taxon>
        <taxon>Chelicerata</taxon>
        <taxon>Arachnida</taxon>
        <taxon>Acari</taxon>
        <taxon>Parasitiformes</taxon>
        <taxon>Ixodida</taxon>
        <taxon>Ixodoidea</taxon>
        <taxon>Ixodidae</taxon>
        <taxon>Ixodinae</taxon>
        <taxon>Ixodes</taxon>
    </lineage>
</organism>
<evidence type="ECO:0000256" key="1">
    <source>
        <dbReference type="SAM" id="MobiDB-lite"/>
    </source>
</evidence>
<gene>
    <name evidence="2" type="ORF">IscW_ISCW021051</name>
</gene>
<keyword evidence="4" id="KW-1185">Reference proteome</keyword>
<dbReference type="EMBL" id="DS891538">
    <property type="protein sequence ID" value="EEC15621.1"/>
    <property type="molecule type" value="Genomic_DNA"/>
</dbReference>
<dbReference type="InParanoid" id="B7Q9W8"/>
<dbReference type="VEuPathDB" id="VectorBase:ISCI021051"/>
<sequence>PMIQAKLTNLRQLMRGFDAHVHPLLTRTHHTPHRQPQCLVKNSQPIFESRNQPYQEHRRLQ</sequence>
<dbReference type="AlphaFoldDB" id="B7Q9W8"/>
<protein>
    <submittedName>
        <fullName evidence="2 3">Uncharacterized protein</fullName>
    </submittedName>
</protein>
<dbReference type="Proteomes" id="UP000001555">
    <property type="component" value="Unassembled WGS sequence"/>
</dbReference>
<proteinExistence type="predicted"/>
<evidence type="ECO:0000313" key="2">
    <source>
        <dbReference type="EMBL" id="EEC15621.1"/>
    </source>
</evidence>
<dbReference type="PaxDb" id="6945-B7Q9W8"/>
<feature type="non-terminal residue" evidence="2">
    <location>
        <position position="61"/>
    </location>
</feature>
<dbReference type="EMBL" id="ABJB010601754">
    <property type="status" value="NOT_ANNOTATED_CDS"/>
    <property type="molecule type" value="Genomic_DNA"/>
</dbReference>
<feature type="region of interest" description="Disordered" evidence="1">
    <location>
        <begin position="27"/>
        <end position="61"/>
    </location>
</feature>
<reference evidence="3" key="2">
    <citation type="submission" date="2020-05" db="UniProtKB">
        <authorList>
            <consortium name="EnsemblMetazoa"/>
        </authorList>
    </citation>
    <scope>IDENTIFICATION</scope>
    <source>
        <strain evidence="3">wikel</strain>
    </source>
</reference>
<evidence type="ECO:0000313" key="3">
    <source>
        <dbReference type="EnsemblMetazoa" id="ISCW021051-PA"/>
    </source>
</evidence>
<reference evidence="2 4" key="1">
    <citation type="submission" date="2008-03" db="EMBL/GenBank/DDBJ databases">
        <title>Annotation of Ixodes scapularis.</title>
        <authorList>
            <consortium name="Ixodes scapularis Genome Project Consortium"/>
            <person name="Caler E."/>
            <person name="Hannick L.I."/>
            <person name="Bidwell S."/>
            <person name="Joardar V."/>
            <person name="Thiagarajan M."/>
            <person name="Amedeo P."/>
            <person name="Galinsky K.J."/>
            <person name="Schobel S."/>
            <person name="Inman J."/>
            <person name="Hostetler J."/>
            <person name="Miller J."/>
            <person name="Hammond M."/>
            <person name="Megy K."/>
            <person name="Lawson D."/>
            <person name="Kodira C."/>
            <person name="Sutton G."/>
            <person name="Meyer J."/>
            <person name="Hill C.A."/>
            <person name="Birren B."/>
            <person name="Nene V."/>
            <person name="Collins F."/>
            <person name="Alarcon-Chaidez F."/>
            <person name="Wikel S."/>
            <person name="Strausberg R."/>
        </authorList>
    </citation>
    <scope>NUCLEOTIDE SEQUENCE [LARGE SCALE GENOMIC DNA]</scope>
    <source>
        <strain evidence="4">Wikel</strain>
        <strain evidence="2">Wikel colony</strain>
    </source>
</reference>
<feature type="non-terminal residue" evidence="2">
    <location>
        <position position="1"/>
    </location>
</feature>
<dbReference type="EnsemblMetazoa" id="ISCW021051-RA">
    <property type="protein sequence ID" value="ISCW021051-PA"/>
    <property type="gene ID" value="ISCW021051"/>
</dbReference>
<name>B7Q9W8_IXOSC</name>
<dbReference type="VEuPathDB" id="VectorBase:ISCW021051"/>